<feature type="signal peptide" evidence="1">
    <location>
        <begin position="1"/>
        <end position="27"/>
    </location>
</feature>
<evidence type="ECO:0000313" key="3">
    <source>
        <dbReference type="EMBL" id="WNH47736.1"/>
    </source>
</evidence>
<dbReference type="Pfam" id="PF06057">
    <property type="entry name" value="VirJ"/>
    <property type="match status" value="1"/>
</dbReference>
<gene>
    <name evidence="3" type="ORF">PDM28_13740</name>
</gene>
<dbReference type="Gene3D" id="3.40.50.1820">
    <property type="entry name" value="alpha/beta hydrolase"/>
    <property type="match status" value="1"/>
</dbReference>
<evidence type="ECO:0000256" key="1">
    <source>
        <dbReference type="SAM" id="SignalP"/>
    </source>
</evidence>
<organism evidence="3 4">
    <name type="scientific">Stenotrophomonas aracearum</name>
    <dbReference type="NCBI Taxonomy" id="3003272"/>
    <lineage>
        <taxon>Bacteria</taxon>
        <taxon>Pseudomonadati</taxon>
        <taxon>Pseudomonadota</taxon>
        <taxon>Gammaproteobacteria</taxon>
        <taxon>Lysobacterales</taxon>
        <taxon>Lysobacteraceae</taxon>
        <taxon>Stenotrophomonas</taxon>
    </lineage>
</organism>
<dbReference type="EMBL" id="CP115543">
    <property type="protein sequence ID" value="WNH47736.1"/>
    <property type="molecule type" value="Genomic_DNA"/>
</dbReference>
<dbReference type="InterPro" id="IPR010333">
    <property type="entry name" value="VirJ"/>
</dbReference>
<reference evidence="3 4" key="1">
    <citation type="submission" date="2022-12" db="EMBL/GenBank/DDBJ databases">
        <title>Two new species, Stenotrophomonas aracearum and Stenotrophomonas oahuensis, isolated from Anthurium (Araceae family) in Hawaii.</title>
        <authorList>
            <person name="Chunag S.C."/>
            <person name="Dobhal S."/>
            <person name="Alvarez A."/>
            <person name="Arif M."/>
        </authorList>
    </citation>
    <scope>NUCLEOTIDE SEQUENCE [LARGE SCALE GENOMIC DNA]</scope>
    <source>
        <strain evidence="3 4">A5588</strain>
    </source>
</reference>
<name>A0ABY9YAA6_9GAMM</name>
<evidence type="ECO:0000259" key="2">
    <source>
        <dbReference type="Pfam" id="PF06057"/>
    </source>
</evidence>
<accession>A0ABY9YAA6</accession>
<keyword evidence="4" id="KW-1185">Reference proteome</keyword>
<dbReference type="Proteomes" id="UP001305421">
    <property type="component" value="Chromosome"/>
</dbReference>
<proteinExistence type="predicted"/>
<dbReference type="InterPro" id="IPR029058">
    <property type="entry name" value="AB_hydrolase_fold"/>
</dbReference>
<feature type="domain" description="Bacterial virulence" evidence="2">
    <location>
        <begin position="262"/>
        <end position="449"/>
    </location>
</feature>
<evidence type="ECO:0000313" key="4">
    <source>
        <dbReference type="Proteomes" id="UP001305421"/>
    </source>
</evidence>
<protein>
    <submittedName>
        <fullName evidence="3">Virulence factor family protein</fullName>
    </submittedName>
</protein>
<feature type="chain" id="PRO_5047431380" evidence="1">
    <location>
        <begin position="28"/>
        <end position="461"/>
    </location>
</feature>
<sequence length="461" mass="48179">MRRASVGRAVGVVMGMASLLGALPASAAPQQVSHGRFQDITIHAPDGHPQRVVIWFDGGHDAARSQQRLETLRAQGALVAQVDVARLRKALAAESGGSCAFGAGDVENFSRWVQAYLHVPGYHLPLIGGDGSGAELAYAVAAQADTQIFAGLVTTGFCPDQARERAVCGAGVSHGRLQPAELSFPWLNAAGDHHCAAGDAAAFVRRVDMGRQFQRTASGSDLPGLQAAVQVIGAQKGISLAPPPDDLKGLPVVEVPSRTPGDTLAIFVSGDGGWAGLDKDVAAALSEGGIPVVGVDSLRYFWTARTPEGFARDLERIAQHYGRQWQRKRLLLVGFSQGADVLPAAINQLDPATRDAVALIGLMSVGRKADYEFHVSNWLGGGGGGLPIAPEIAKLPTGRTLCLYGENDGDALCPELPKGHATVIALPGDHHFKGDYDRLAKTLLEHLGRAAPGATGAGSPR</sequence>
<dbReference type="SUPFAM" id="SSF53474">
    <property type="entry name" value="alpha/beta-Hydrolases"/>
    <property type="match status" value="1"/>
</dbReference>
<dbReference type="InterPro" id="IPR011225">
    <property type="entry name" value="IV_sec_VirJ"/>
</dbReference>
<dbReference type="PIRSF" id="PIRSF029063">
    <property type="entry name" value="IV_sec_VirJ"/>
    <property type="match status" value="1"/>
</dbReference>
<dbReference type="RefSeq" id="WP_311182456.1">
    <property type="nucleotide sequence ID" value="NZ_CP115543.1"/>
</dbReference>
<keyword evidence="1" id="KW-0732">Signal</keyword>